<keyword evidence="2" id="KW-1185">Reference proteome</keyword>
<dbReference type="RefSeq" id="WP_191813149.1">
    <property type="nucleotide sequence ID" value="NZ_JACSPV010000019.1"/>
</dbReference>
<sequence length="49" mass="5630">MKSFVETYKCHDCVLEFGVDRAMYRPLCPSCGEHLDITETTDTEVNDET</sequence>
<evidence type="ECO:0000313" key="1">
    <source>
        <dbReference type="EMBL" id="MBD8005843.1"/>
    </source>
</evidence>
<protein>
    <submittedName>
        <fullName evidence="1">Uncharacterized protein</fullName>
    </submittedName>
</protein>
<evidence type="ECO:0000313" key="2">
    <source>
        <dbReference type="Proteomes" id="UP000648182"/>
    </source>
</evidence>
<accession>A0ABR8VM54</accession>
<proteinExistence type="predicted"/>
<gene>
    <name evidence="1" type="ORF">H9631_12210</name>
</gene>
<reference evidence="1 2" key="1">
    <citation type="submission" date="2020-08" db="EMBL/GenBank/DDBJ databases">
        <title>A Genomic Blueprint of the Chicken Gut Microbiome.</title>
        <authorList>
            <person name="Gilroy R."/>
            <person name="Ravi A."/>
            <person name="Getino M."/>
            <person name="Pursley I."/>
            <person name="Horton D.L."/>
            <person name="Alikhan N.-F."/>
            <person name="Baker D."/>
            <person name="Gharbi K."/>
            <person name="Hall N."/>
            <person name="Watson M."/>
            <person name="Adriaenssens E.M."/>
            <person name="Foster-Nyarko E."/>
            <person name="Jarju S."/>
            <person name="Secka A."/>
            <person name="Antonio M."/>
            <person name="Oren A."/>
            <person name="Chaudhuri R."/>
            <person name="La Ragione R.M."/>
            <person name="Hildebrand F."/>
            <person name="Pallen M.J."/>
        </authorList>
    </citation>
    <scope>NUCLEOTIDE SEQUENCE [LARGE SCALE GENOMIC DNA]</scope>
    <source>
        <strain evidence="1 2">Sa1BUA2</strain>
    </source>
</reference>
<dbReference type="Proteomes" id="UP000648182">
    <property type="component" value="Unassembled WGS sequence"/>
</dbReference>
<organism evidence="1 2">
    <name type="scientific">Bacillus norwichensis</name>
    <dbReference type="NCBI Taxonomy" id="2762217"/>
    <lineage>
        <taxon>Bacteria</taxon>
        <taxon>Bacillati</taxon>
        <taxon>Bacillota</taxon>
        <taxon>Bacilli</taxon>
        <taxon>Bacillales</taxon>
        <taxon>Bacillaceae</taxon>
        <taxon>Bacillus</taxon>
    </lineage>
</organism>
<dbReference type="EMBL" id="JACSPV010000019">
    <property type="protein sequence ID" value="MBD8005843.1"/>
    <property type="molecule type" value="Genomic_DNA"/>
</dbReference>
<name>A0ABR8VM54_9BACI</name>
<comment type="caution">
    <text evidence="1">The sequence shown here is derived from an EMBL/GenBank/DDBJ whole genome shotgun (WGS) entry which is preliminary data.</text>
</comment>